<reference evidence="1 2" key="1">
    <citation type="journal article" date="2023" name="IMA Fungus">
        <title>Comparative genomic study of the Penicillium genus elucidates a diverse pangenome and 15 lateral gene transfer events.</title>
        <authorList>
            <person name="Petersen C."/>
            <person name="Sorensen T."/>
            <person name="Nielsen M.R."/>
            <person name="Sondergaard T.E."/>
            <person name="Sorensen J.L."/>
            <person name="Fitzpatrick D.A."/>
            <person name="Frisvad J.C."/>
            <person name="Nielsen K.L."/>
        </authorList>
    </citation>
    <scope>NUCLEOTIDE SEQUENCE [LARGE SCALE GENOMIC DNA]</scope>
    <source>
        <strain evidence="1 2">IBT 3361</strain>
    </source>
</reference>
<sequence>MSPPPEESHHDDLVTHILTEIALSRQSTFNKVDLEHLGITVDRFAATDSSFLDDRKKCLFKPFDQELIKRWKIPDSEAAYESVHDRLDIQDVPRNSRLASQPSETEIADATADVIAHLETNMTFLCEGTSRTPLSEQLGWAEIDYEEFTGGNGGLLSSTPGRYKGETFPGWDLQSLQEWWTKDSWDADVLAGPSTQLVITTDGIGMEERLLLSELGAIVQVIMFRRIQPEFRDWHIFPVLMLSFFGPRHGRILQACYDSYSEQLKLCISPIFNFLEKDNESFDLFLRFMASSPPETMGLDLSEISLES</sequence>
<organism evidence="1 2">
    <name type="scientific">Penicillium chrysogenum</name>
    <name type="common">Penicillium notatum</name>
    <dbReference type="NCBI Taxonomy" id="5076"/>
    <lineage>
        <taxon>Eukaryota</taxon>
        <taxon>Fungi</taxon>
        <taxon>Dikarya</taxon>
        <taxon>Ascomycota</taxon>
        <taxon>Pezizomycotina</taxon>
        <taxon>Eurotiomycetes</taxon>
        <taxon>Eurotiomycetidae</taxon>
        <taxon>Eurotiales</taxon>
        <taxon>Aspergillaceae</taxon>
        <taxon>Penicillium</taxon>
        <taxon>Penicillium chrysogenum species complex</taxon>
    </lineage>
</organism>
<keyword evidence="2" id="KW-1185">Reference proteome</keyword>
<dbReference type="EMBL" id="JAPVEB010000003">
    <property type="protein sequence ID" value="KAJ5271447.1"/>
    <property type="molecule type" value="Genomic_DNA"/>
</dbReference>
<comment type="caution">
    <text evidence="1">The sequence shown here is derived from an EMBL/GenBank/DDBJ whole genome shotgun (WGS) entry which is preliminary data.</text>
</comment>
<dbReference type="Proteomes" id="UP001220256">
    <property type="component" value="Unassembled WGS sequence"/>
</dbReference>
<proteinExistence type="predicted"/>
<protein>
    <submittedName>
        <fullName evidence="1">Uncharacterized protein</fullName>
    </submittedName>
</protein>
<evidence type="ECO:0000313" key="2">
    <source>
        <dbReference type="Proteomes" id="UP001220256"/>
    </source>
</evidence>
<gene>
    <name evidence="1" type="ORF">N7505_007205</name>
</gene>
<evidence type="ECO:0000313" key="1">
    <source>
        <dbReference type="EMBL" id="KAJ5271447.1"/>
    </source>
</evidence>
<name>A0ABQ8WN19_PENCH</name>
<accession>A0ABQ8WN19</accession>